<dbReference type="Proteomes" id="UP000721045">
    <property type="component" value="Unassembled WGS sequence"/>
</dbReference>
<proteinExistence type="predicted"/>
<comment type="caution">
    <text evidence="2">The sequence shown here is derived from an EMBL/GenBank/DDBJ whole genome shotgun (WGS) entry which is preliminary data.</text>
</comment>
<dbReference type="RefSeq" id="WP_003074957.1">
    <property type="nucleotide sequence ID" value="NZ_CP053999.1"/>
</dbReference>
<evidence type="ECO:0000313" key="3">
    <source>
        <dbReference type="Proteomes" id="UP000721045"/>
    </source>
</evidence>
<reference evidence="2" key="1">
    <citation type="submission" date="2020-04" db="EMBL/GenBank/DDBJ databases">
        <title>Deep metagenomics examines the oral microbiome during advanced dental caries in children, revealing novel taxa and co-occurrences with host molecules.</title>
        <authorList>
            <person name="Baker J.L."/>
            <person name="Morton J.T."/>
            <person name="Dinis M."/>
            <person name="Alvarez R."/>
            <person name="Tran N.C."/>
            <person name="Knight R."/>
            <person name="Edlund A."/>
        </authorList>
    </citation>
    <scope>NUCLEOTIDE SEQUENCE</scope>
    <source>
        <strain evidence="2">JCVI_23_bin.22</strain>
    </source>
</reference>
<evidence type="ECO:0000313" key="2">
    <source>
        <dbReference type="EMBL" id="MBF1712347.1"/>
    </source>
</evidence>
<sequence>MKKMLNDYATRISKLDVDKLYRYPKILYILFILPIIFNLTYMVLDIIKNNFMLTTKSFIAFLICIFFESVGLFNSLIFRNASVKILNDNINFKKYINYYKFAANHSMKSQQAFNNINHLLAISQVSFYKGEFENSLLNLEQISLNGISFAKKFNIQLSLLYFQILSLVYLNKKEEVPEKLEGLNRLYPQSNSQRIKQKKVVKILQAIEDIVINQVSNDYFDTAEPKNRLSRITYTYYAARNAQLKGEEARTRELFESIAQENPELFYVQEARRYLEESYIKV</sequence>
<organism evidence="2 3">
    <name type="scientific">Streptococcus intermedius</name>
    <dbReference type="NCBI Taxonomy" id="1338"/>
    <lineage>
        <taxon>Bacteria</taxon>
        <taxon>Bacillati</taxon>
        <taxon>Bacillota</taxon>
        <taxon>Bacilli</taxon>
        <taxon>Lactobacillales</taxon>
        <taxon>Streptococcaceae</taxon>
        <taxon>Streptococcus</taxon>
        <taxon>Streptococcus anginosus group</taxon>
    </lineage>
</organism>
<protein>
    <submittedName>
        <fullName evidence="2">Uncharacterized protein</fullName>
    </submittedName>
</protein>
<gene>
    <name evidence="2" type="ORF">HXO88_01200</name>
</gene>
<name>A0A930RBT5_STRIT</name>
<keyword evidence="1" id="KW-1133">Transmembrane helix</keyword>
<accession>A0A930RBT5</accession>
<dbReference type="EMBL" id="JABZYP010000002">
    <property type="protein sequence ID" value="MBF1712347.1"/>
    <property type="molecule type" value="Genomic_DNA"/>
</dbReference>
<keyword evidence="1" id="KW-0812">Transmembrane</keyword>
<dbReference type="AlphaFoldDB" id="A0A930RBT5"/>
<feature type="transmembrane region" description="Helical" evidence="1">
    <location>
        <begin position="26"/>
        <end position="47"/>
    </location>
</feature>
<feature type="transmembrane region" description="Helical" evidence="1">
    <location>
        <begin position="59"/>
        <end position="78"/>
    </location>
</feature>
<keyword evidence="1" id="KW-0472">Membrane</keyword>
<evidence type="ECO:0000256" key="1">
    <source>
        <dbReference type="SAM" id="Phobius"/>
    </source>
</evidence>